<accession>A0A4Z2IZ33</accession>
<comment type="caution">
    <text evidence="2">The sequence shown here is derived from an EMBL/GenBank/DDBJ whole genome shotgun (WGS) entry which is preliminary data.</text>
</comment>
<sequence>MEANGVIPIPAPIRTACSEPVCKGLRQALGSRCRGVLVRYRIRVRDLDLDRLDVDLYDVKTSHTSHGESHNLLQDEEQTRNHEPLPEVCTVDHQQRPDPHVGQVRPVEHLRTEDTV</sequence>
<evidence type="ECO:0000256" key="1">
    <source>
        <dbReference type="SAM" id="MobiDB-lite"/>
    </source>
</evidence>
<keyword evidence="3" id="KW-1185">Reference proteome</keyword>
<dbReference type="Proteomes" id="UP000314294">
    <property type="component" value="Unassembled WGS sequence"/>
</dbReference>
<organism evidence="2 3">
    <name type="scientific">Liparis tanakae</name>
    <name type="common">Tanaka's snailfish</name>
    <dbReference type="NCBI Taxonomy" id="230148"/>
    <lineage>
        <taxon>Eukaryota</taxon>
        <taxon>Metazoa</taxon>
        <taxon>Chordata</taxon>
        <taxon>Craniata</taxon>
        <taxon>Vertebrata</taxon>
        <taxon>Euteleostomi</taxon>
        <taxon>Actinopterygii</taxon>
        <taxon>Neopterygii</taxon>
        <taxon>Teleostei</taxon>
        <taxon>Neoteleostei</taxon>
        <taxon>Acanthomorphata</taxon>
        <taxon>Eupercaria</taxon>
        <taxon>Perciformes</taxon>
        <taxon>Cottioidei</taxon>
        <taxon>Cottales</taxon>
        <taxon>Liparidae</taxon>
        <taxon>Liparis</taxon>
    </lineage>
</organism>
<gene>
    <name evidence="2" type="ORF">EYF80_006246</name>
</gene>
<reference evidence="2 3" key="1">
    <citation type="submission" date="2019-03" db="EMBL/GenBank/DDBJ databases">
        <title>First draft genome of Liparis tanakae, snailfish: a comprehensive survey of snailfish specific genes.</title>
        <authorList>
            <person name="Kim W."/>
            <person name="Song I."/>
            <person name="Jeong J.-H."/>
            <person name="Kim D."/>
            <person name="Kim S."/>
            <person name="Ryu S."/>
            <person name="Song J.Y."/>
            <person name="Lee S.K."/>
        </authorList>
    </citation>
    <scope>NUCLEOTIDE SEQUENCE [LARGE SCALE GENOMIC DNA]</scope>
    <source>
        <tissue evidence="2">Muscle</tissue>
    </source>
</reference>
<dbReference type="EMBL" id="SRLO01000033">
    <property type="protein sequence ID" value="TNN83265.1"/>
    <property type="molecule type" value="Genomic_DNA"/>
</dbReference>
<dbReference type="AlphaFoldDB" id="A0A4Z2IZ33"/>
<protein>
    <submittedName>
        <fullName evidence="2">Uncharacterized protein</fullName>
    </submittedName>
</protein>
<feature type="compositionally biased region" description="Basic and acidic residues" evidence="1">
    <location>
        <begin position="106"/>
        <end position="116"/>
    </location>
</feature>
<name>A0A4Z2IZ33_9TELE</name>
<evidence type="ECO:0000313" key="3">
    <source>
        <dbReference type="Proteomes" id="UP000314294"/>
    </source>
</evidence>
<evidence type="ECO:0000313" key="2">
    <source>
        <dbReference type="EMBL" id="TNN83265.1"/>
    </source>
</evidence>
<proteinExistence type="predicted"/>
<feature type="region of interest" description="Disordered" evidence="1">
    <location>
        <begin position="61"/>
        <end position="116"/>
    </location>
</feature>